<accession>T1PBY6</accession>
<evidence type="ECO:0000256" key="3">
    <source>
        <dbReference type="ARBA" id="ARBA00022989"/>
    </source>
</evidence>
<keyword evidence="3 5" id="KW-1133">Transmembrane helix</keyword>
<dbReference type="SUPFAM" id="SSF48652">
    <property type="entry name" value="Tetraspanin"/>
    <property type="match status" value="1"/>
</dbReference>
<dbReference type="OrthoDB" id="6361633at2759"/>
<protein>
    <submittedName>
        <fullName evidence="9 10">Protein late bloomer</fullName>
    </submittedName>
    <submittedName>
        <fullName evidence="6">Tetraspanin</fullName>
    </submittedName>
</protein>
<evidence type="ECO:0000256" key="4">
    <source>
        <dbReference type="ARBA" id="ARBA00023136"/>
    </source>
</evidence>
<dbReference type="Proteomes" id="UP001652621">
    <property type="component" value="Unplaced"/>
</dbReference>
<evidence type="ECO:0000256" key="1">
    <source>
        <dbReference type="ARBA" id="ARBA00004141"/>
    </source>
</evidence>
<feature type="transmembrane region" description="Helical" evidence="5">
    <location>
        <begin position="68"/>
        <end position="88"/>
    </location>
</feature>
<dbReference type="VEuPathDB" id="VectorBase:MDOA007618"/>
<evidence type="ECO:0000313" key="7">
    <source>
        <dbReference type="EnsemblMetazoa" id="MDOA007618-PA"/>
    </source>
</evidence>
<dbReference type="GO" id="GO:0005886">
    <property type="term" value="C:plasma membrane"/>
    <property type="evidence" value="ECO:0007669"/>
    <property type="project" value="TreeGrafter"/>
</dbReference>
<dbReference type="PANTHER" id="PTHR19282">
    <property type="entry name" value="TETRASPANIN"/>
    <property type="match status" value="1"/>
</dbReference>
<dbReference type="EMBL" id="KA646281">
    <property type="protein sequence ID" value="AFP60910.1"/>
    <property type="molecule type" value="mRNA"/>
</dbReference>
<comment type="subcellular location">
    <subcellularLocation>
        <location evidence="1">Membrane</location>
        <topology evidence="1">Multi-pass membrane protein</topology>
    </subcellularLocation>
</comment>
<dbReference type="Pfam" id="PF00335">
    <property type="entry name" value="Tetraspanin"/>
    <property type="match status" value="1"/>
</dbReference>
<dbReference type="RefSeq" id="XP_005179694.1">
    <property type="nucleotide sequence ID" value="XM_005179637.3"/>
</dbReference>
<dbReference type="KEGG" id="mde:101900135"/>
<reference evidence="6" key="1">
    <citation type="submission" date="2012-08" db="EMBL/GenBank/DDBJ databases">
        <title>Transcriptome of adult Musca domestica launches a platform for comparative house fly gene expression and characterization of differential gene expression among resistant and susceptible house flies.</title>
        <authorList>
            <person name="Liu N."/>
            <person name="Zhang L."/>
            <person name="Li M."/>
            <person name="Reid W."/>
        </authorList>
    </citation>
    <scope>NUCLEOTIDE SEQUENCE</scope>
    <source>
        <strain evidence="6">ALHF</strain>
        <tissue evidence="6">Whole body</tissue>
    </source>
</reference>
<dbReference type="Gene3D" id="1.10.1450.10">
    <property type="entry name" value="Tetraspanin"/>
    <property type="match status" value="1"/>
</dbReference>
<dbReference type="EnsemblMetazoa" id="MDOA007618-RA">
    <property type="protein sequence ID" value="MDOA007618-PA"/>
    <property type="gene ID" value="MDOA007618"/>
</dbReference>
<reference evidence="9" key="3">
    <citation type="submission" date="2025-04" db="UniProtKB">
        <authorList>
            <consortium name="RefSeq"/>
        </authorList>
    </citation>
    <scope>IDENTIFICATION</scope>
    <source>
        <strain evidence="9 10">Aabys</strain>
        <tissue evidence="10">Whole body</tissue>
    </source>
</reference>
<dbReference type="GeneID" id="101900135"/>
<evidence type="ECO:0000313" key="8">
    <source>
        <dbReference type="Proteomes" id="UP001652621"/>
    </source>
</evidence>
<keyword evidence="8" id="KW-1185">Reference proteome</keyword>
<dbReference type="VEuPathDB" id="VectorBase:MDOMA2_010281"/>
<evidence type="ECO:0000256" key="2">
    <source>
        <dbReference type="ARBA" id="ARBA00022692"/>
    </source>
</evidence>
<dbReference type="InterPro" id="IPR018499">
    <property type="entry name" value="Tetraspanin/Peripherin"/>
</dbReference>
<evidence type="ECO:0000313" key="6">
    <source>
        <dbReference type="EMBL" id="AFP60910.1"/>
    </source>
</evidence>
<dbReference type="InterPro" id="IPR008952">
    <property type="entry name" value="Tetraspanin_EC2_sf"/>
</dbReference>
<dbReference type="PRINTS" id="PR00259">
    <property type="entry name" value="TMFOUR"/>
</dbReference>
<feature type="transmembrane region" description="Helical" evidence="5">
    <location>
        <begin position="172"/>
        <end position="198"/>
    </location>
</feature>
<name>T1PBY6_MUSDO</name>
<organism evidence="6">
    <name type="scientific">Musca domestica</name>
    <name type="common">House fly</name>
    <dbReference type="NCBI Taxonomy" id="7370"/>
    <lineage>
        <taxon>Eukaryota</taxon>
        <taxon>Metazoa</taxon>
        <taxon>Ecdysozoa</taxon>
        <taxon>Arthropoda</taxon>
        <taxon>Hexapoda</taxon>
        <taxon>Insecta</taxon>
        <taxon>Pterygota</taxon>
        <taxon>Neoptera</taxon>
        <taxon>Endopterygota</taxon>
        <taxon>Diptera</taxon>
        <taxon>Brachycera</taxon>
        <taxon>Muscomorpha</taxon>
        <taxon>Muscoidea</taxon>
        <taxon>Muscidae</taxon>
        <taxon>Musca</taxon>
    </lineage>
</organism>
<evidence type="ECO:0000256" key="5">
    <source>
        <dbReference type="SAM" id="Phobius"/>
    </source>
</evidence>
<dbReference type="eggNOG" id="KOG3882">
    <property type="taxonomic scope" value="Eukaryota"/>
</dbReference>
<dbReference type="CDD" id="cd03127">
    <property type="entry name" value="tetraspanin_LEL"/>
    <property type="match status" value="1"/>
</dbReference>
<keyword evidence="2 5" id="KW-0812">Transmembrane</keyword>
<proteinExistence type="evidence at transcript level"/>
<evidence type="ECO:0000313" key="9">
    <source>
        <dbReference type="RefSeq" id="XP_005179694.1"/>
    </source>
</evidence>
<reference evidence="7" key="2">
    <citation type="submission" date="2020-05" db="UniProtKB">
        <authorList>
            <consortium name="EnsemblMetazoa"/>
        </authorList>
    </citation>
    <scope>IDENTIFICATION</scope>
    <source>
        <strain evidence="7">Aabys</strain>
    </source>
</reference>
<gene>
    <name evidence="9" type="primary">LOC101900135</name>
    <name evidence="7" type="synonym">101900135</name>
    <name evidence="10" type="synonym">LOC131801578</name>
</gene>
<feature type="transmembrane region" description="Helical" evidence="5">
    <location>
        <begin position="12"/>
        <end position="31"/>
    </location>
</feature>
<dbReference type="VEuPathDB" id="VectorBase:MDOMA2_001708"/>
<keyword evidence="4 5" id="KW-0472">Membrane</keyword>
<evidence type="ECO:0000313" key="10">
    <source>
        <dbReference type="RefSeq" id="XP_058976361.1"/>
    </source>
</evidence>
<dbReference type="RefSeq" id="XP_058976361.1">
    <property type="nucleotide sequence ID" value="XM_059120378.1"/>
</dbReference>
<dbReference type="AlphaFoldDB" id="T1PBY6"/>
<dbReference type="PANTHER" id="PTHR19282:SF521">
    <property type="entry name" value="IP01817P-RELATED"/>
    <property type="match status" value="1"/>
</dbReference>
<sequence>MGCATTTVKISSIAFNIILALFAIASIIVISFNPDSMREDIAIGAYIACSLIVFFAFLGCFAAIRESVCLTATCAVFLLVLAAVQIALTCVGMTDTGVRSAVETVDKAWESNAMDAIQSEHECCGKISPNDYITLNKAIPISCYIDEDASKTSNLFFEGCKDKLQRHYESEAYIFTVVSWSLVAFVIIGFLLAVFLAISFRNTQRRMQF</sequence>
<feature type="transmembrane region" description="Helical" evidence="5">
    <location>
        <begin position="43"/>
        <end position="61"/>
    </location>
</feature>